<dbReference type="OrthoDB" id="9803968at2"/>
<reference evidence="3 4" key="1">
    <citation type="submission" date="2018-05" db="EMBL/GenBank/DDBJ databases">
        <title>Genomic Encyclopedia of Type Strains, Phase IV (KMG-IV): sequencing the most valuable type-strain genomes for metagenomic binning, comparative biology and taxonomic classification.</title>
        <authorList>
            <person name="Goeker M."/>
        </authorList>
    </citation>
    <scope>NUCLEOTIDE SEQUENCE [LARGE SCALE GENOMIC DNA]</scope>
    <source>
        <strain evidence="3 4">DSM 16097</strain>
    </source>
</reference>
<organism evidence="3 4">
    <name type="scientific">Roseicyclus mahoneyensis</name>
    <dbReference type="NCBI Taxonomy" id="164332"/>
    <lineage>
        <taxon>Bacteria</taxon>
        <taxon>Pseudomonadati</taxon>
        <taxon>Pseudomonadota</taxon>
        <taxon>Alphaproteobacteria</taxon>
        <taxon>Rhodobacterales</taxon>
        <taxon>Roseobacteraceae</taxon>
        <taxon>Roseicyclus</taxon>
    </lineage>
</organism>
<dbReference type="InterPro" id="IPR045851">
    <property type="entry name" value="AMP-bd_C_sf"/>
</dbReference>
<comment type="caution">
    <text evidence="3">The sequence shown here is derived from an EMBL/GenBank/DDBJ whole genome shotgun (WGS) entry which is preliminary data.</text>
</comment>
<dbReference type="PROSITE" id="PS00455">
    <property type="entry name" value="AMP_BINDING"/>
    <property type="match status" value="1"/>
</dbReference>
<feature type="domain" description="AMP-dependent synthetase/ligase" evidence="1">
    <location>
        <begin position="10"/>
        <end position="335"/>
    </location>
</feature>
<dbReference type="EMBL" id="QGGW01000003">
    <property type="protein sequence ID" value="PWK61140.1"/>
    <property type="molecule type" value="Genomic_DNA"/>
</dbReference>
<dbReference type="GO" id="GO:0031177">
    <property type="term" value="F:phosphopantetheine binding"/>
    <property type="evidence" value="ECO:0007669"/>
    <property type="project" value="TreeGrafter"/>
</dbReference>
<dbReference type="Pfam" id="PF13193">
    <property type="entry name" value="AMP-binding_C"/>
    <property type="match status" value="1"/>
</dbReference>
<evidence type="ECO:0000259" key="2">
    <source>
        <dbReference type="Pfam" id="PF13193"/>
    </source>
</evidence>
<keyword evidence="4" id="KW-1185">Reference proteome</keyword>
<evidence type="ECO:0000313" key="3">
    <source>
        <dbReference type="EMBL" id="PWK61140.1"/>
    </source>
</evidence>
<dbReference type="SUPFAM" id="SSF56801">
    <property type="entry name" value="Acetyl-CoA synthetase-like"/>
    <property type="match status" value="1"/>
</dbReference>
<dbReference type="InterPro" id="IPR025110">
    <property type="entry name" value="AMP-bd_C"/>
</dbReference>
<dbReference type="GO" id="GO:0044550">
    <property type="term" value="P:secondary metabolite biosynthetic process"/>
    <property type="evidence" value="ECO:0007669"/>
    <property type="project" value="TreeGrafter"/>
</dbReference>
<dbReference type="RefSeq" id="WP_109667379.1">
    <property type="nucleotide sequence ID" value="NZ_QGGW01000003.1"/>
</dbReference>
<sequence>MIVSFLAQSTNPHRLALSDETERLTWADMHARIAAFADHFRASGVKAGDPVLITLPKGCDAVCALLAALAIGAIAVPLDYRTPDRRKASVIERMAPRLEVTQAIADAVRAGAPDAASFQPTAIEPGHPALVLMSSGTTGTPKAITISHGNLSAFVTWATEAFSLGSSDHILSVAPLHFDLATFDIFAGLGAGAHVHLLSEIEASFPAKVATVSRREGATLIYAVPTVYAMIARLHETAMPAFRWVLFAGEVMSAPTLQALRRFAPNARLANLYGPSETNVVTWHEVTEADTSLVPIGRPCSGARVWIADAEGHSVPVGEEGEICVEGPSVFLGYWGDQDRTLGTRLDGRATTYRTGDYGWQDASDILHLSGRRDRQIKVRGILVSLDEIEAVASQSHLVQACAVVQYSSGLIDTNLHLFIVVDDRTVDARKEVRDWLCGRLPRVCVPGRITVVEALPRTLNGKIDRQALDSKSKEIQRGHWL</sequence>
<dbReference type="Proteomes" id="UP000245708">
    <property type="component" value="Unassembled WGS sequence"/>
</dbReference>
<proteinExistence type="predicted"/>
<dbReference type="InterPro" id="IPR000873">
    <property type="entry name" value="AMP-dep_synth/lig_dom"/>
</dbReference>
<evidence type="ECO:0000259" key="1">
    <source>
        <dbReference type="Pfam" id="PF00501"/>
    </source>
</evidence>
<dbReference type="Gene3D" id="3.40.50.12780">
    <property type="entry name" value="N-terminal domain of ligase-like"/>
    <property type="match status" value="1"/>
</dbReference>
<name>A0A316H182_9RHOB</name>
<dbReference type="PANTHER" id="PTHR45527">
    <property type="entry name" value="NONRIBOSOMAL PEPTIDE SYNTHETASE"/>
    <property type="match status" value="1"/>
</dbReference>
<feature type="domain" description="AMP-binding enzyme C-terminal" evidence="2">
    <location>
        <begin position="388"/>
        <end position="463"/>
    </location>
</feature>
<gene>
    <name evidence="3" type="ORF">C7455_103341</name>
</gene>
<dbReference type="InterPro" id="IPR020845">
    <property type="entry name" value="AMP-binding_CS"/>
</dbReference>
<dbReference type="AlphaFoldDB" id="A0A316H182"/>
<dbReference type="GO" id="GO:0005829">
    <property type="term" value="C:cytosol"/>
    <property type="evidence" value="ECO:0007669"/>
    <property type="project" value="TreeGrafter"/>
</dbReference>
<dbReference type="GO" id="GO:0043041">
    <property type="term" value="P:amino acid activation for nonribosomal peptide biosynthetic process"/>
    <property type="evidence" value="ECO:0007669"/>
    <property type="project" value="TreeGrafter"/>
</dbReference>
<dbReference type="Gene3D" id="3.30.300.30">
    <property type="match status" value="1"/>
</dbReference>
<accession>A0A316H182</accession>
<dbReference type="PANTHER" id="PTHR45527:SF1">
    <property type="entry name" value="FATTY ACID SYNTHASE"/>
    <property type="match status" value="1"/>
</dbReference>
<evidence type="ECO:0000313" key="4">
    <source>
        <dbReference type="Proteomes" id="UP000245708"/>
    </source>
</evidence>
<dbReference type="InterPro" id="IPR042099">
    <property type="entry name" value="ANL_N_sf"/>
</dbReference>
<protein>
    <submittedName>
        <fullName evidence="3">L-prolyl-[peptidyl carrier protein] synthetase</fullName>
    </submittedName>
</protein>
<dbReference type="Pfam" id="PF00501">
    <property type="entry name" value="AMP-binding"/>
    <property type="match status" value="1"/>
</dbReference>